<dbReference type="PROSITE" id="PS50943">
    <property type="entry name" value="HTH_CROC1"/>
    <property type="match status" value="1"/>
</dbReference>
<comment type="caution">
    <text evidence="2">The sequence shown here is derived from an EMBL/GenBank/DDBJ whole genome shotgun (WGS) entry which is preliminary data.</text>
</comment>
<reference evidence="2 3" key="1">
    <citation type="submission" date="2019-06" db="EMBL/GenBank/DDBJ databases">
        <title>Whole genome sequence for Rhodospirillaceae sp. R148.</title>
        <authorList>
            <person name="Wang G."/>
        </authorList>
    </citation>
    <scope>NUCLEOTIDE SEQUENCE [LARGE SCALE GENOMIC DNA]</scope>
    <source>
        <strain evidence="2 3">R148</strain>
    </source>
</reference>
<dbReference type="AlphaFoldDB" id="A0A545TSX9"/>
<dbReference type="EMBL" id="VHSH01000003">
    <property type="protein sequence ID" value="TQV80329.1"/>
    <property type="molecule type" value="Genomic_DNA"/>
</dbReference>
<dbReference type="Pfam" id="PF01381">
    <property type="entry name" value="HTH_3"/>
    <property type="match status" value="1"/>
</dbReference>
<dbReference type="CDD" id="cd00093">
    <property type="entry name" value="HTH_XRE"/>
    <property type="match status" value="1"/>
</dbReference>
<dbReference type="Gene3D" id="1.10.260.40">
    <property type="entry name" value="lambda repressor-like DNA-binding domains"/>
    <property type="match status" value="1"/>
</dbReference>
<accession>A0A545TSX9</accession>
<proteinExistence type="predicted"/>
<dbReference type="InterPro" id="IPR010982">
    <property type="entry name" value="Lambda_DNA-bd_dom_sf"/>
</dbReference>
<protein>
    <submittedName>
        <fullName evidence="2">Helix-turn-helix transcriptional regulator</fullName>
    </submittedName>
</protein>
<feature type="domain" description="HTH cro/C1-type" evidence="1">
    <location>
        <begin position="7"/>
        <end position="42"/>
    </location>
</feature>
<evidence type="ECO:0000313" key="3">
    <source>
        <dbReference type="Proteomes" id="UP000315252"/>
    </source>
</evidence>
<organism evidence="2 3">
    <name type="scientific">Denitrobaculum tricleocarpae</name>
    <dbReference type="NCBI Taxonomy" id="2591009"/>
    <lineage>
        <taxon>Bacteria</taxon>
        <taxon>Pseudomonadati</taxon>
        <taxon>Pseudomonadota</taxon>
        <taxon>Alphaproteobacteria</taxon>
        <taxon>Rhodospirillales</taxon>
        <taxon>Rhodospirillaceae</taxon>
        <taxon>Denitrobaculum</taxon>
    </lineage>
</organism>
<keyword evidence="3" id="KW-1185">Reference proteome</keyword>
<sequence length="72" mass="7930">MMTPDQFKRWRKHQSFTQKQAAEALGISFASVRLYEAGERPDSPKPVEVPKHIELACAAVALGISSYDGPQG</sequence>
<dbReference type="GO" id="GO:0003677">
    <property type="term" value="F:DNA binding"/>
    <property type="evidence" value="ECO:0007669"/>
    <property type="project" value="InterPro"/>
</dbReference>
<dbReference type="SUPFAM" id="SSF47413">
    <property type="entry name" value="lambda repressor-like DNA-binding domains"/>
    <property type="match status" value="1"/>
</dbReference>
<evidence type="ECO:0000259" key="1">
    <source>
        <dbReference type="PROSITE" id="PS50943"/>
    </source>
</evidence>
<dbReference type="OrthoDB" id="8234829at2"/>
<dbReference type="InterPro" id="IPR001387">
    <property type="entry name" value="Cro/C1-type_HTH"/>
</dbReference>
<evidence type="ECO:0000313" key="2">
    <source>
        <dbReference type="EMBL" id="TQV80329.1"/>
    </source>
</evidence>
<name>A0A545TSX9_9PROT</name>
<dbReference type="Proteomes" id="UP000315252">
    <property type="component" value="Unassembled WGS sequence"/>
</dbReference>
<gene>
    <name evidence="2" type="ORF">FKG95_09040</name>
</gene>